<evidence type="ECO:0008006" key="3">
    <source>
        <dbReference type="Google" id="ProtNLM"/>
    </source>
</evidence>
<keyword evidence="2" id="KW-1185">Reference proteome</keyword>
<dbReference type="KEGG" id="scou:SCORR_v1c05970"/>
<evidence type="ECO:0000313" key="2">
    <source>
        <dbReference type="Proteomes" id="UP000203229"/>
    </source>
</evidence>
<dbReference type="InterPro" id="IPR036890">
    <property type="entry name" value="HATPase_C_sf"/>
</dbReference>
<name>A0A222EPC9_9MOLU</name>
<dbReference type="EMBL" id="CP022535">
    <property type="protein sequence ID" value="ASP28369.1"/>
    <property type="molecule type" value="Genomic_DNA"/>
</dbReference>
<protein>
    <recommendedName>
        <fullName evidence="3">Histidine kinase/HSP90-like ATPase domain-containing protein</fullName>
    </recommendedName>
</protein>
<dbReference type="Gene3D" id="3.30.565.10">
    <property type="entry name" value="Histidine kinase-like ATPase, C-terminal domain"/>
    <property type="match status" value="1"/>
</dbReference>
<dbReference type="Proteomes" id="UP000203229">
    <property type="component" value="Chromosome"/>
</dbReference>
<accession>A0A222EPC9</accession>
<dbReference type="RefSeq" id="WP_094049038.1">
    <property type="nucleotide sequence ID" value="NZ_CP022535.1"/>
</dbReference>
<proteinExistence type="predicted"/>
<dbReference type="OrthoDB" id="9813438at2"/>
<organism evidence="1 2">
    <name type="scientific">Spiroplasma corruscae</name>
    <dbReference type="NCBI Taxonomy" id="216934"/>
    <lineage>
        <taxon>Bacteria</taxon>
        <taxon>Bacillati</taxon>
        <taxon>Mycoplasmatota</taxon>
        <taxon>Mollicutes</taxon>
        <taxon>Entomoplasmatales</taxon>
        <taxon>Spiroplasmataceae</taxon>
        <taxon>Spiroplasma</taxon>
    </lineage>
</organism>
<reference evidence="1 2" key="1">
    <citation type="submission" date="2017-07" db="EMBL/GenBank/DDBJ databases">
        <title>Complete genome sequence of Spiroplasma corruscae EC-1 (DSM 19793).</title>
        <authorList>
            <person name="Tsai Y.-M."/>
            <person name="Lo W.-S."/>
            <person name="Kuo C.-H."/>
        </authorList>
    </citation>
    <scope>NUCLEOTIDE SEQUENCE [LARGE SCALE GENOMIC DNA]</scope>
    <source>
        <strain evidence="1 2">EC-1</strain>
    </source>
</reference>
<sequence>MHENKNKIPRTNREFLGYIDKTTSHIYMISEFIDNSIQSALDYNQQHVNVNVIVNLKDEYMIIADDACGIPYDKRDIAIKNGKSEYEQGDSLNMFGVGMKMASIWFGKRLRIYTKHINDNFAYSLTLDVDELKDEDFYFTDVKNIDISKESGYKFDYKNGTIIKIDKLHLKSVHAGRYDAKMFRKGEKNTGKALEEQIACRYARFLRKGMLSINLSFINKKGNEEMSNGKSIDITKAMIPNSFISSFGKNDYEYAPGKNINTTREYKERYNILKKAYENKLQDNVGFVGLTYGDIFEKFEKQEEFKFECKIALAENEYKNYKIPFIFGFIGKNDALLKYNGLSVYQDGRAIIAGPNSKLNTLTWLSFDKALSNKSYYINNRFIGEIELDDKKIFRVDNNKMGFHGTVKEDIEKNIISVFKSNLEPIFREMLELIFHKDEQVKSDKEIKQEIERFSEIVNKNKTLEKFDVIPKELTMIDPDNDDERTISSFSVRELETANTLYNLTYNINNTEFDNDNLRIFKVESSILDGVQLLILHVNKDFYGFKKGIKDESLLVLINPIINLILCSLSTCKSDKERLNKIFQIVEILHNVD</sequence>
<dbReference type="Pfam" id="PF13589">
    <property type="entry name" value="HATPase_c_3"/>
    <property type="match status" value="1"/>
</dbReference>
<gene>
    <name evidence="1" type="ORF">SCORR_v1c05970</name>
</gene>
<evidence type="ECO:0000313" key="1">
    <source>
        <dbReference type="EMBL" id="ASP28369.1"/>
    </source>
</evidence>
<dbReference type="SUPFAM" id="SSF55874">
    <property type="entry name" value="ATPase domain of HSP90 chaperone/DNA topoisomerase II/histidine kinase"/>
    <property type="match status" value="1"/>
</dbReference>
<dbReference type="AlphaFoldDB" id="A0A222EPC9"/>